<dbReference type="Proteomes" id="UP000192847">
    <property type="component" value="Unassembled WGS sequence"/>
</dbReference>
<sequence>MTPSSSTRDGRPIFWSGLGESRLFVGKKPDGWLVITDSDRMESEWFVLAAPSIDTIEKYLFGKFGMYIRGTRNLPRIGVPVSAGDQHSDFNIETREYEGVERFALVAPDGSAIAVGSADKITATADLKKLALYLNATIDQIEASMLDPD</sequence>
<name>A0ABX3TCH8_9MYCO</name>
<dbReference type="RefSeq" id="WP_083187993.1">
    <property type="nucleotide sequence ID" value="NZ_MVIL01000749.1"/>
</dbReference>
<reference evidence="1 2" key="1">
    <citation type="submission" date="2017-02" db="EMBL/GenBank/DDBJ databases">
        <title>The new phylogeny of genus Mycobacterium.</title>
        <authorList>
            <person name="Tortoli E."/>
            <person name="Trovato A."/>
            <person name="Cirillo D.M."/>
        </authorList>
    </citation>
    <scope>NUCLEOTIDE SEQUENCE [LARGE SCALE GENOMIC DNA]</scope>
    <source>
        <strain evidence="1 2">CCUG 56329</strain>
    </source>
</reference>
<dbReference type="Pfam" id="PF15598">
    <property type="entry name" value="Imm61"/>
    <property type="match status" value="1"/>
</dbReference>
<evidence type="ECO:0008006" key="3">
    <source>
        <dbReference type="Google" id="ProtNLM"/>
    </source>
</evidence>
<organism evidence="1 2">
    <name type="scientific">Mycobacterium timonense</name>
    <dbReference type="NCBI Taxonomy" id="701043"/>
    <lineage>
        <taxon>Bacteria</taxon>
        <taxon>Bacillati</taxon>
        <taxon>Actinomycetota</taxon>
        <taxon>Actinomycetes</taxon>
        <taxon>Mycobacteriales</taxon>
        <taxon>Mycobacteriaceae</taxon>
        <taxon>Mycobacterium</taxon>
        <taxon>Mycobacterium avium complex (MAC)</taxon>
    </lineage>
</organism>
<feature type="non-terminal residue" evidence="1">
    <location>
        <position position="149"/>
    </location>
</feature>
<comment type="caution">
    <text evidence="1">The sequence shown here is derived from an EMBL/GenBank/DDBJ whole genome shotgun (WGS) entry which is preliminary data.</text>
</comment>
<evidence type="ECO:0000313" key="2">
    <source>
        <dbReference type="Proteomes" id="UP000192847"/>
    </source>
</evidence>
<keyword evidence="2" id="KW-1185">Reference proteome</keyword>
<protein>
    <recommendedName>
        <fullName evidence="3">Immunity factor for TNT</fullName>
    </recommendedName>
</protein>
<proteinExistence type="predicted"/>
<dbReference type="EMBL" id="MVIL01000749">
    <property type="protein sequence ID" value="ORB76499.1"/>
    <property type="molecule type" value="Genomic_DNA"/>
</dbReference>
<gene>
    <name evidence="1" type="ORF">BST46_29760</name>
</gene>
<accession>A0ABX3TCH8</accession>
<evidence type="ECO:0000313" key="1">
    <source>
        <dbReference type="EMBL" id="ORB76499.1"/>
    </source>
</evidence>
<dbReference type="InterPro" id="IPR028953">
    <property type="entry name" value="Imm_IFT-like"/>
</dbReference>